<evidence type="ECO:0000256" key="4">
    <source>
        <dbReference type="ARBA" id="ARBA00022827"/>
    </source>
</evidence>
<accession>A0ABS3KK68</accession>
<evidence type="ECO:0000256" key="3">
    <source>
        <dbReference type="ARBA" id="ARBA00022630"/>
    </source>
</evidence>
<gene>
    <name evidence="10" type="ORF">IAI61_02400</name>
</gene>
<feature type="domain" description="FAD dependent oxidoreductase" evidence="9">
    <location>
        <begin position="10"/>
        <end position="320"/>
    </location>
</feature>
<dbReference type="EC" id="1.4.3.3" evidence="6"/>
<dbReference type="Gene3D" id="3.30.9.10">
    <property type="entry name" value="D-Amino Acid Oxidase, subunit A, domain 2"/>
    <property type="match status" value="1"/>
</dbReference>
<dbReference type="RefSeq" id="WP_207415262.1">
    <property type="nucleotide sequence ID" value="NZ_CP061179.1"/>
</dbReference>
<reference evidence="10 11" key="1">
    <citation type="submission" date="2020-09" db="EMBL/GenBank/DDBJ databases">
        <title>Roseomonas.</title>
        <authorList>
            <person name="Zhu W."/>
        </authorList>
    </citation>
    <scope>NUCLEOTIDE SEQUENCE [LARGE SCALE GENOMIC DNA]</scope>
    <source>
        <strain evidence="10 11">573</strain>
    </source>
</reference>
<protein>
    <recommendedName>
        <fullName evidence="7">D-amino-acid oxidase</fullName>
        <ecNumber evidence="6">1.4.3.3</ecNumber>
    </recommendedName>
</protein>
<sequence length="335" mass="35139">MPETADTAPRVLVIGAGVAGLAVATVLAERGAAVTVLHRPEPASRASHVAGGMLAPWCEAADAPPALVAPGAAAIGWWAARVPGTLRRGSLLLAARRDRGELDRFARRTTGHRRCDAAAIAALEPELEGRFADGLFFPEEAHLDPRAALLSLAGALEGRGAVFREGDFREADAAGFDHVVDCRGHAAAAALPDLRGVRGEMLLLRCTGLSLSRPVRLLHPRIPLYVVPRGEGLFMVGATMIESAGRHAITARSAMELLNGAYALHPAFGEAEILEAASNIRPAFPDNMPALRRDGRVLRVNGMFRHGFLLSPSLAEQVAAAVFGISTPGLPGEAA</sequence>
<dbReference type="PANTHER" id="PTHR11530:SF11">
    <property type="entry name" value="D-ASPARTATE OXIDASE"/>
    <property type="match status" value="1"/>
</dbReference>
<dbReference type="PANTHER" id="PTHR11530">
    <property type="entry name" value="D-AMINO ACID OXIDASE"/>
    <property type="match status" value="1"/>
</dbReference>
<proteinExistence type="inferred from homology"/>
<keyword evidence="5" id="KW-0560">Oxidoreductase</keyword>
<dbReference type="SUPFAM" id="SSF54373">
    <property type="entry name" value="FAD-linked reductases, C-terminal domain"/>
    <property type="match status" value="1"/>
</dbReference>
<name>A0ABS3KK68_9PROT</name>
<organism evidence="10 11">
    <name type="scientific">Roseomonas haemaphysalidis</name>
    <dbReference type="NCBI Taxonomy" id="2768162"/>
    <lineage>
        <taxon>Bacteria</taxon>
        <taxon>Pseudomonadati</taxon>
        <taxon>Pseudomonadota</taxon>
        <taxon>Alphaproteobacteria</taxon>
        <taxon>Acetobacterales</taxon>
        <taxon>Roseomonadaceae</taxon>
        <taxon>Roseomonas</taxon>
    </lineage>
</organism>
<evidence type="ECO:0000256" key="7">
    <source>
        <dbReference type="ARBA" id="ARBA00039751"/>
    </source>
</evidence>
<dbReference type="Gene3D" id="3.50.50.60">
    <property type="entry name" value="FAD/NAD(P)-binding domain"/>
    <property type="match status" value="1"/>
</dbReference>
<comment type="caution">
    <text evidence="10">The sequence shown here is derived from an EMBL/GenBank/DDBJ whole genome shotgun (WGS) entry which is preliminary data.</text>
</comment>
<evidence type="ECO:0000256" key="8">
    <source>
        <dbReference type="ARBA" id="ARBA00049547"/>
    </source>
</evidence>
<evidence type="ECO:0000256" key="6">
    <source>
        <dbReference type="ARBA" id="ARBA00039101"/>
    </source>
</evidence>
<dbReference type="EMBL" id="JACTNG010000001">
    <property type="protein sequence ID" value="MBO1077866.1"/>
    <property type="molecule type" value="Genomic_DNA"/>
</dbReference>
<evidence type="ECO:0000256" key="2">
    <source>
        <dbReference type="ARBA" id="ARBA00006730"/>
    </source>
</evidence>
<dbReference type="SUPFAM" id="SSF51971">
    <property type="entry name" value="Nucleotide-binding domain"/>
    <property type="match status" value="1"/>
</dbReference>
<comment type="cofactor">
    <cofactor evidence="1">
        <name>FAD</name>
        <dbReference type="ChEBI" id="CHEBI:57692"/>
    </cofactor>
</comment>
<evidence type="ECO:0000313" key="11">
    <source>
        <dbReference type="Proteomes" id="UP001518989"/>
    </source>
</evidence>
<dbReference type="InterPro" id="IPR006076">
    <property type="entry name" value="FAD-dep_OxRdtase"/>
</dbReference>
<keyword evidence="4" id="KW-0274">FAD</keyword>
<keyword evidence="3" id="KW-0285">Flavoprotein</keyword>
<dbReference type="Pfam" id="PF01266">
    <property type="entry name" value="DAO"/>
    <property type="match status" value="1"/>
</dbReference>
<evidence type="ECO:0000259" key="9">
    <source>
        <dbReference type="Pfam" id="PF01266"/>
    </source>
</evidence>
<evidence type="ECO:0000313" key="10">
    <source>
        <dbReference type="EMBL" id="MBO1077866.1"/>
    </source>
</evidence>
<dbReference type="InterPro" id="IPR036188">
    <property type="entry name" value="FAD/NAD-bd_sf"/>
</dbReference>
<comment type="catalytic activity">
    <reaction evidence="8">
        <text>a D-alpha-amino acid + O2 + H2O = a 2-oxocarboxylate + H2O2 + NH4(+)</text>
        <dbReference type="Rhea" id="RHEA:21816"/>
        <dbReference type="ChEBI" id="CHEBI:15377"/>
        <dbReference type="ChEBI" id="CHEBI:15379"/>
        <dbReference type="ChEBI" id="CHEBI:16240"/>
        <dbReference type="ChEBI" id="CHEBI:28938"/>
        <dbReference type="ChEBI" id="CHEBI:35179"/>
        <dbReference type="ChEBI" id="CHEBI:59871"/>
        <dbReference type="EC" id="1.4.3.3"/>
    </reaction>
    <physiologicalReaction direction="left-to-right" evidence="8">
        <dbReference type="Rhea" id="RHEA:21817"/>
    </physiologicalReaction>
</comment>
<dbReference type="Proteomes" id="UP001518989">
    <property type="component" value="Unassembled WGS sequence"/>
</dbReference>
<evidence type="ECO:0000256" key="5">
    <source>
        <dbReference type="ARBA" id="ARBA00023002"/>
    </source>
</evidence>
<evidence type="ECO:0000256" key="1">
    <source>
        <dbReference type="ARBA" id="ARBA00001974"/>
    </source>
</evidence>
<dbReference type="InterPro" id="IPR023209">
    <property type="entry name" value="DAO"/>
</dbReference>
<keyword evidence="11" id="KW-1185">Reference proteome</keyword>
<comment type="similarity">
    <text evidence="2">Belongs to the DAMOX/DASOX family.</text>
</comment>